<dbReference type="AlphaFoldDB" id="A0A512NNK5"/>
<reference evidence="10 11" key="1">
    <citation type="submission" date="2019-07" db="EMBL/GenBank/DDBJ databases">
        <title>Whole genome shotgun sequence of Reyranella soli NBRC 108950.</title>
        <authorList>
            <person name="Hosoyama A."/>
            <person name="Uohara A."/>
            <person name="Ohji S."/>
            <person name="Ichikawa N."/>
        </authorList>
    </citation>
    <scope>NUCLEOTIDE SEQUENCE [LARGE SCALE GENOMIC DNA]</scope>
    <source>
        <strain evidence="10 11">NBRC 108950</strain>
    </source>
</reference>
<keyword evidence="3" id="KW-0479">Metal-binding</keyword>
<dbReference type="PANTHER" id="PTHR43756:SF1">
    <property type="entry name" value="3-PHENYLPROPIONATE_CINNAMIC ACID DIOXYGENASE SUBUNIT ALPHA"/>
    <property type="match status" value="1"/>
</dbReference>
<dbReference type="Pfam" id="PF00848">
    <property type="entry name" value="Ring_hydroxyl_A"/>
    <property type="match status" value="1"/>
</dbReference>
<evidence type="ECO:0000256" key="7">
    <source>
        <dbReference type="ARBA" id="ARBA00023014"/>
    </source>
</evidence>
<dbReference type="InterPro" id="IPR017941">
    <property type="entry name" value="Rieske_2Fe-2S"/>
</dbReference>
<evidence type="ECO:0000256" key="8">
    <source>
        <dbReference type="ARBA" id="ARBA00023027"/>
    </source>
</evidence>
<keyword evidence="6" id="KW-0408">Iron</keyword>
<keyword evidence="4 10" id="KW-0223">Dioxygenase</keyword>
<dbReference type="InterPro" id="IPR015881">
    <property type="entry name" value="ARHD_Rieske_2Fe_2S"/>
</dbReference>
<keyword evidence="11" id="KW-1185">Reference proteome</keyword>
<dbReference type="PRINTS" id="PR00090">
    <property type="entry name" value="RNGDIOXGNASE"/>
</dbReference>
<evidence type="ECO:0000256" key="6">
    <source>
        <dbReference type="ARBA" id="ARBA00023004"/>
    </source>
</evidence>
<dbReference type="Proteomes" id="UP000321058">
    <property type="component" value="Unassembled WGS sequence"/>
</dbReference>
<dbReference type="Gene3D" id="3.90.380.10">
    <property type="entry name" value="Naphthalene 1,2-dioxygenase Alpha Subunit, Chain A, domain 1"/>
    <property type="match status" value="1"/>
</dbReference>
<dbReference type="Gene3D" id="2.102.10.10">
    <property type="entry name" value="Rieske [2Fe-2S] iron-sulphur domain"/>
    <property type="match status" value="1"/>
</dbReference>
<dbReference type="InterPro" id="IPR001663">
    <property type="entry name" value="Rng_hydr_dOase-A"/>
</dbReference>
<dbReference type="PROSITE" id="PS00570">
    <property type="entry name" value="RING_HYDROXYL_ALPHA"/>
    <property type="match status" value="1"/>
</dbReference>
<evidence type="ECO:0000259" key="9">
    <source>
        <dbReference type="PROSITE" id="PS51296"/>
    </source>
</evidence>
<keyword evidence="2" id="KW-0001">2Fe-2S</keyword>
<accession>A0A512NNK5</accession>
<name>A0A512NNK5_9HYPH</name>
<dbReference type="PANTHER" id="PTHR43756">
    <property type="entry name" value="CHOLINE MONOOXYGENASE, CHLOROPLASTIC"/>
    <property type="match status" value="1"/>
</dbReference>
<keyword evidence="5" id="KW-0560">Oxidoreductase</keyword>
<comment type="caution">
    <text evidence="10">The sequence shown here is derived from an EMBL/GenBank/DDBJ whole genome shotgun (WGS) entry which is preliminary data.</text>
</comment>
<evidence type="ECO:0000256" key="4">
    <source>
        <dbReference type="ARBA" id="ARBA00022964"/>
    </source>
</evidence>
<feature type="domain" description="Rieske" evidence="9">
    <location>
        <begin position="46"/>
        <end position="156"/>
    </location>
</feature>
<evidence type="ECO:0000256" key="1">
    <source>
        <dbReference type="ARBA" id="ARBA00008751"/>
    </source>
</evidence>
<keyword evidence="8" id="KW-0520">NAD</keyword>
<dbReference type="SUPFAM" id="SSF55961">
    <property type="entry name" value="Bet v1-like"/>
    <property type="match status" value="1"/>
</dbReference>
<evidence type="ECO:0000256" key="2">
    <source>
        <dbReference type="ARBA" id="ARBA00022714"/>
    </source>
</evidence>
<dbReference type="CDD" id="cd03469">
    <property type="entry name" value="Rieske_RO_Alpha_N"/>
    <property type="match status" value="1"/>
</dbReference>
<comment type="similarity">
    <text evidence="1">Belongs to the bacterial ring-hydroxylating dioxygenase alpha subunit family.</text>
</comment>
<protein>
    <submittedName>
        <fullName evidence="10">Aromatic-ring-hydroxylating dioxygenase subunit alpha</fullName>
    </submittedName>
</protein>
<evidence type="ECO:0000256" key="3">
    <source>
        <dbReference type="ARBA" id="ARBA00022723"/>
    </source>
</evidence>
<dbReference type="RefSeq" id="WP_218037594.1">
    <property type="nucleotide sequence ID" value="NZ_BKAJ01000168.1"/>
</dbReference>
<dbReference type="GO" id="GO:0005506">
    <property type="term" value="F:iron ion binding"/>
    <property type="evidence" value="ECO:0007669"/>
    <property type="project" value="InterPro"/>
</dbReference>
<organism evidence="10 11">
    <name type="scientific">Reyranella soli</name>
    <dbReference type="NCBI Taxonomy" id="1230389"/>
    <lineage>
        <taxon>Bacteria</taxon>
        <taxon>Pseudomonadati</taxon>
        <taxon>Pseudomonadota</taxon>
        <taxon>Alphaproteobacteria</taxon>
        <taxon>Hyphomicrobiales</taxon>
        <taxon>Reyranellaceae</taxon>
        <taxon>Reyranella</taxon>
    </lineage>
</organism>
<dbReference type="InterPro" id="IPR036922">
    <property type="entry name" value="Rieske_2Fe-2S_sf"/>
</dbReference>
<evidence type="ECO:0000313" key="10">
    <source>
        <dbReference type="EMBL" id="GEP60525.1"/>
    </source>
</evidence>
<dbReference type="SUPFAM" id="SSF50022">
    <property type="entry name" value="ISP domain"/>
    <property type="match status" value="1"/>
</dbReference>
<dbReference type="EMBL" id="BKAJ01000168">
    <property type="protein sequence ID" value="GEP60525.1"/>
    <property type="molecule type" value="Genomic_DNA"/>
</dbReference>
<dbReference type="Pfam" id="PF00355">
    <property type="entry name" value="Rieske"/>
    <property type="match status" value="1"/>
</dbReference>
<keyword evidence="7" id="KW-0411">Iron-sulfur</keyword>
<gene>
    <name evidence="10" type="ORF">RSO01_76910</name>
</gene>
<sequence>MDTILTTPQMVVEDRGRHLFRVARRAFTDESVLEAERQAIFDRCWLYLGHSSEIANNCDFITRAVGGRELIFNRDRAGAVHAFLNTCPHRGAMVVREKKGNALSFRCFYHGWSFNVNGRFASRFDEGNYGKEHYGGGCADLAQVPRLESYRDFWFVNFDRNAMPLSDYLAGAKEYIDLVADQNEAGMEVVGSGQQYIINANWKLLAENSIDAFHGFPVHSTYFDYLKTLGALRMDSAGSEFSASGMHDLGNGHAVIEYASPWGRPIARWVPSMGEDKRPVIAALREGLIKRFGEQRGTRMSEFSRNMLIFPNLVINDIMAITIRTFMPAAPNKMTVSAWALGARDENHDLRKLRLFNFLEFLGPGGFATPDDQEALENCQRGYQNLREVGWNDISKGMPRQGPPMNDDEEQMRCFWRQWRDRLGAVS</sequence>
<proteinExistence type="inferred from homology"/>
<evidence type="ECO:0000256" key="5">
    <source>
        <dbReference type="ARBA" id="ARBA00023002"/>
    </source>
</evidence>
<dbReference type="InterPro" id="IPR015879">
    <property type="entry name" value="Ring_hydroxy_dOase_asu_C_dom"/>
</dbReference>
<dbReference type="GO" id="GO:0051213">
    <property type="term" value="F:dioxygenase activity"/>
    <property type="evidence" value="ECO:0007669"/>
    <property type="project" value="UniProtKB-KW"/>
</dbReference>
<dbReference type="PROSITE" id="PS51296">
    <property type="entry name" value="RIESKE"/>
    <property type="match status" value="1"/>
</dbReference>
<evidence type="ECO:0000313" key="11">
    <source>
        <dbReference type="Proteomes" id="UP000321058"/>
    </source>
</evidence>
<dbReference type="GO" id="GO:0051537">
    <property type="term" value="F:2 iron, 2 sulfur cluster binding"/>
    <property type="evidence" value="ECO:0007669"/>
    <property type="project" value="UniProtKB-KW"/>
</dbReference>